<keyword evidence="2" id="KW-1185">Reference proteome</keyword>
<sequence>MGLNDVNRKEVVAKSSDFRCIELRPDYLDLSIESVLQQVRELHGPGTYRFIPPAQDNEVFRIFQKRQPEWGVIREQNVFTSSDTSSNDFEYLKTQLKELQLDSERRTKEFNLFKESHSQLEQELGILKREFRKSAKKSKGSRRAMKEDYRLTTKDSKRTMEGFRRRLKNSRRRMFVLKI</sequence>
<evidence type="ECO:0000313" key="1">
    <source>
        <dbReference type="EMBL" id="KAK6530323.1"/>
    </source>
</evidence>
<evidence type="ECO:0000313" key="2">
    <source>
        <dbReference type="Proteomes" id="UP001365542"/>
    </source>
</evidence>
<comment type="caution">
    <text evidence="1">The sequence shown here is derived from an EMBL/GenBank/DDBJ whole genome shotgun (WGS) entry which is preliminary data.</text>
</comment>
<proteinExistence type="predicted"/>
<reference evidence="1 2" key="1">
    <citation type="submission" date="2019-10" db="EMBL/GenBank/DDBJ databases">
        <authorList>
            <person name="Palmer J.M."/>
        </authorList>
    </citation>
    <scope>NUCLEOTIDE SEQUENCE [LARGE SCALE GENOMIC DNA]</scope>
    <source>
        <strain evidence="1 2">TWF694</strain>
    </source>
</reference>
<dbReference type="Proteomes" id="UP001365542">
    <property type="component" value="Unassembled WGS sequence"/>
</dbReference>
<protein>
    <submittedName>
        <fullName evidence="1">Uncharacterized protein</fullName>
    </submittedName>
</protein>
<organism evidence="1 2">
    <name type="scientific">Orbilia ellipsospora</name>
    <dbReference type="NCBI Taxonomy" id="2528407"/>
    <lineage>
        <taxon>Eukaryota</taxon>
        <taxon>Fungi</taxon>
        <taxon>Dikarya</taxon>
        <taxon>Ascomycota</taxon>
        <taxon>Pezizomycotina</taxon>
        <taxon>Orbiliomycetes</taxon>
        <taxon>Orbiliales</taxon>
        <taxon>Orbiliaceae</taxon>
        <taxon>Orbilia</taxon>
    </lineage>
</organism>
<dbReference type="AlphaFoldDB" id="A0AAV9WZX5"/>
<dbReference type="EMBL" id="JAVHJO010000013">
    <property type="protein sequence ID" value="KAK6530323.1"/>
    <property type="molecule type" value="Genomic_DNA"/>
</dbReference>
<name>A0AAV9WZX5_9PEZI</name>
<accession>A0AAV9WZX5</accession>
<gene>
    <name evidence="1" type="ORF">TWF694_003680</name>
</gene>